<proteinExistence type="predicted"/>
<sequence>MAEFCFDSVRVPQSALVQQAGGASAETMAGRFILGVAETPQGGIDRVFSLMGRSADRREGKASRRLPE</sequence>
<dbReference type="Proteomes" id="UP000232163">
    <property type="component" value="Unassembled WGS sequence"/>
</dbReference>
<name>A0A2N9VTA6_9HYPH</name>
<organism evidence="1 2">
    <name type="scientific">Phyllobacterium zundukense</name>
    <dbReference type="NCBI Taxonomy" id="1867719"/>
    <lineage>
        <taxon>Bacteria</taxon>
        <taxon>Pseudomonadati</taxon>
        <taxon>Pseudomonadota</taxon>
        <taxon>Alphaproteobacteria</taxon>
        <taxon>Hyphomicrobiales</taxon>
        <taxon>Phyllobacteriaceae</taxon>
        <taxon>Phyllobacterium</taxon>
    </lineage>
</organism>
<comment type="caution">
    <text evidence="1">The sequence shown here is derived from an EMBL/GenBank/DDBJ whole genome shotgun (WGS) entry which is preliminary data.</text>
</comment>
<dbReference type="AlphaFoldDB" id="A0A2N9VTA6"/>
<evidence type="ECO:0000313" key="1">
    <source>
        <dbReference type="EMBL" id="PIO42724.1"/>
    </source>
</evidence>
<accession>A0A2N9VTA6</accession>
<dbReference type="EMBL" id="MZMT01000049">
    <property type="protein sequence ID" value="PIO42724.1"/>
    <property type="molecule type" value="Genomic_DNA"/>
</dbReference>
<reference evidence="1 2" key="1">
    <citation type="journal article" date="2017" name="Int J Environ Stud">
        <title>Does the Miocene-Pliocene relict legume Oxytropis triphylla form nitrogen-fixing nodules with a combination of bacterial strains?</title>
        <authorList>
            <person name="Safronova V."/>
            <person name="Belimov A."/>
            <person name="Sazanova A."/>
            <person name="Kuznetsova I."/>
            <person name="Popova J."/>
            <person name="Andronov E."/>
            <person name="Verkhozina A."/>
            <person name="Tikhonovich I."/>
        </authorList>
    </citation>
    <scope>NUCLEOTIDE SEQUENCE [LARGE SCALE GENOMIC DNA]</scope>
    <source>
        <strain evidence="1 2">Tri-38</strain>
    </source>
</reference>
<evidence type="ECO:0000313" key="2">
    <source>
        <dbReference type="Proteomes" id="UP000232163"/>
    </source>
</evidence>
<keyword evidence="2" id="KW-1185">Reference proteome</keyword>
<gene>
    <name evidence="1" type="ORF">B5P45_19865</name>
</gene>
<protein>
    <submittedName>
        <fullName evidence="1">Uncharacterized protein</fullName>
    </submittedName>
</protein>